<name>A0A1M5S540_9FIRM</name>
<dbReference type="AlphaFoldDB" id="A0A1M5S540"/>
<proteinExistence type="predicted"/>
<dbReference type="Proteomes" id="UP000184389">
    <property type="component" value="Unassembled WGS sequence"/>
</dbReference>
<organism evidence="2 3">
    <name type="scientific">Sporanaerobacter acetigenes DSM 13106</name>
    <dbReference type="NCBI Taxonomy" id="1123281"/>
    <lineage>
        <taxon>Bacteria</taxon>
        <taxon>Bacillati</taxon>
        <taxon>Bacillota</taxon>
        <taxon>Tissierellia</taxon>
        <taxon>Tissierellales</taxon>
        <taxon>Sporanaerobacteraceae</taxon>
        <taxon>Sporanaerobacter</taxon>
    </lineage>
</organism>
<keyword evidence="3" id="KW-1185">Reference proteome</keyword>
<protein>
    <recommendedName>
        <fullName evidence="1">DUF8052 domain-containing protein</fullName>
    </recommendedName>
</protein>
<dbReference type="EMBL" id="FQXR01000002">
    <property type="protein sequence ID" value="SHH33611.1"/>
    <property type="molecule type" value="Genomic_DNA"/>
</dbReference>
<gene>
    <name evidence="2" type="ORF">SAMN02745180_00076</name>
</gene>
<dbReference type="OrthoDB" id="2836917at2"/>
<accession>A0A1M5S540</accession>
<feature type="domain" description="DUF8052" evidence="1">
    <location>
        <begin position="3"/>
        <end position="164"/>
    </location>
</feature>
<reference evidence="2 3" key="1">
    <citation type="submission" date="2016-11" db="EMBL/GenBank/DDBJ databases">
        <authorList>
            <person name="Jaros S."/>
            <person name="Januszkiewicz K."/>
            <person name="Wedrychowicz H."/>
        </authorList>
    </citation>
    <scope>NUCLEOTIDE SEQUENCE [LARGE SCALE GENOMIC DNA]</scope>
    <source>
        <strain evidence="2 3">DSM 13106</strain>
    </source>
</reference>
<dbReference type="InterPro" id="IPR058365">
    <property type="entry name" value="DUF8052"/>
</dbReference>
<evidence type="ECO:0000259" key="1">
    <source>
        <dbReference type="Pfam" id="PF26226"/>
    </source>
</evidence>
<evidence type="ECO:0000313" key="3">
    <source>
        <dbReference type="Proteomes" id="UP000184389"/>
    </source>
</evidence>
<evidence type="ECO:0000313" key="2">
    <source>
        <dbReference type="EMBL" id="SHH33611.1"/>
    </source>
</evidence>
<dbReference type="Pfam" id="PF26226">
    <property type="entry name" value="DUF8052"/>
    <property type="match status" value="1"/>
</dbReference>
<dbReference type="RefSeq" id="WP_072742554.1">
    <property type="nucleotide sequence ID" value="NZ_FQXR01000002.1"/>
</dbReference>
<sequence>MNSQEYIYNLKNSWKEYFDIFEDYNMHGENLSIYAKSFVRNERYIASKKSVIDAYENHEHCIVKSKDEIANANDIINFANFLKSLSEKIVTPDDEHMSTIINGIYICNKGFSDEAIKIGKKFKCHKTFAFGLKGFCDIRLFLIDLTENKLYTNKDGKAMKSFYQSILEKSE</sequence>